<dbReference type="SMART" id="SM00320">
    <property type="entry name" value="WD40"/>
    <property type="match status" value="4"/>
</dbReference>
<sequence length="334" mass="36029">MDRMSGYNSNGVLIEAVKISEKEERVFALKLSPDGKYIASVLGDGALVLQDANNLAVLQVGVAIKGFEDTPCTAVKWFAEVVDGNYRLATVSTGGAVFLWSWDGTTLGRGAKVIEENNETMCLSISKDDGSFLTAGSDRCVRLYRPDGTLEALLQNGVNSNGLTRPAHTNRIFSVCIVTRTIAVSGGWGGPIQVWDLRSNDSRLEVRGAQVCSDSIEPIPDTTCIIVASHRGANQLQVYDCVSGDELEDDSARLSREMKDFIPLVTRFCKQSGRLWTITSTPVKLLVTSFTSGDIIASLDSPLGLIDLDLSESHPGKAFICCEDGRIIVATLTT</sequence>
<dbReference type="InterPro" id="IPR001680">
    <property type="entry name" value="WD40_rpt"/>
</dbReference>
<dbReference type="PANTHER" id="PTHR47822:SF2">
    <property type="entry name" value="F-BOX AND WD-40 DOMAIN PROTEIN 7"/>
    <property type="match status" value="1"/>
</dbReference>
<dbReference type="InterPro" id="IPR015943">
    <property type="entry name" value="WD40/YVTN_repeat-like_dom_sf"/>
</dbReference>
<dbReference type="AlphaFoldDB" id="G0TTR3"/>
<proteinExistence type="predicted"/>
<dbReference type="Gene3D" id="2.130.10.10">
    <property type="entry name" value="YVTN repeat-like/Quinoprotein amine dehydrogenase"/>
    <property type="match status" value="1"/>
</dbReference>
<dbReference type="SUPFAM" id="SSF50978">
    <property type="entry name" value="WD40 repeat-like"/>
    <property type="match status" value="1"/>
</dbReference>
<name>G0TTR3_TRYVY</name>
<dbReference type="OMA" id="VHEIKLF"/>
<dbReference type="InterPro" id="IPR036322">
    <property type="entry name" value="WD40_repeat_dom_sf"/>
</dbReference>
<reference evidence="1" key="1">
    <citation type="journal article" date="2012" name="Proc. Natl. Acad. Sci. U.S.A.">
        <title>Antigenic diversity is generated by distinct evolutionary mechanisms in African trypanosome species.</title>
        <authorList>
            <person name="Jackson A.P."/>
            <person name="Berry A."/>
            <person name="Aslett M."/>
            <person name="Allison H.C."/>
            <person name="Burton P."/>
            <person name="Vavrova-Anderson J."/>
            <person name="Brown R."/>
            <person name="Browne H."/>
            <person name="Corton N."/>
            <person name="Hauser H."/>
            <person name="Gamble J."/>
            <person name="Gilderthorp R."/>
            <person name="Marcello L."/>
            <person name="McQuillan J."/>
            <person name="Otto T.D."/>
            <person name="Quail M.A."/>
            <person name="Sanders M.J."/>
            <person name="van Tonder A."/>
            <person name="Ginger M.L."/>
            <person name="Field M.C."/>
            <person name="Barry J.D."/>
            <person name="Hertz-Fowler C."/>
            <person name="Berriman M."/>
        </authorList>
    </citation>
    <scope>NUCLEOTIDE SEQUENCE</scope>
    <source>
        <strain evidence="1">Y486</strain>
    </source>
</reference>
<gene>
    <name evidence="1" type="ORF">TVY486_0400080</name>
</gene>
<organism evidence="1">
    <name type="scientific">Trypanosoma vivax (strain Y486)</name>
    <dbReference type="NCBI Taxonomy" id="1055687"/>
    <lineage>
        <taxon>Eukaryota</taxon>
        <taxon>Discoba</taxon>
        <taxon>Euglenozoa</taxon>
        <taxon>Kinetoplastea</taxon>
        <taxon>Metakinetoplastina</taxon>
        <taxon>Trypanosomatida</taxon>
        <taxon>Trypanosomatidae</taxon>
        <taxon>Trypanosoma</taxon>
        <taxon>Duttonella</taxon>
    </lineage>
</organism>
<dbReference type="EMBL" id="HE573020">
    <property type="protein sequence ID" value="CCC47344.1"/>
    <property type="molecule type" value="Genomic_DNA"/>
</dbReference>
<dbReference type="Pfam" id="PF00400">
    <property type="entry name" value="WD40"/>
    <property type="match status" value="1"/>
</dbReference>
<accession>G0TTR3</accession>
<evidence type="ECO:0000313" key="1">
    <source>
        <dbReference type="EMBL" id="CCC47344.1"/>
    </source>
</evidence>
<protein>
    <submittedName>
        <fullName evidence="1">Uncharacterized protein</fullName>
    </submittedName>
</protein>
<dbReference type="PANTHER" id="PTHR47822">
    <property type="entry name" value="CARBOHYDRATE BINDING DOMAIN CONTAINING PROTEIN"/>
    <property type="match status" value="1"/>
</dbReference>